<feature type="domain" description="Dihydroneopterin aldolase/epimerase" evidence="9">
    <location>
        <begin position="4"/>
        <end position="114"/>
    </location>
</feature>
<evidence type="ECO:0000256" key="4">
    <source>
        <dbReference type="ARBA" id="ARBA00005708"/>
    </source>
</evidence>
<keyword evidence="6" id="KW-0413">Isomerase</keyword>
<evidence type="ECO:0000256" key="7">
    <source>
        <dbReference type="ARBA" id="ARBA00023239"/>
    </source>
</evidence>
<dbReference type="GO" id="GO:0016853">
    <property type="term" value="F:isomerase activity"/>
    <property type="evidence" value="ECO:0007669"/>
    <property type="project" value="UniProtKB-KW"/>
</dbReference>
<dbReference type="GO" id="GO:0046656">
    <property type="term" value="P:folic acid biosynthetic process"/>
    <property type="evidence" value="ECO:0007669"/>
    <property type="project" value="UniProtKB-UniRule"/>
</dbReference>
<dbReference type="PANTHER" id="PTHR42844">
    <property type="entry name" value="DIHYDRONEOPTERIN ALDOLASE 1-RELATED"/>
    <property type="match status" value="1"/>
</dbReference>
<dbReference type="PANTHER" id="PTHR42844:SF1">
    <property type="entry name" value="DIHYDRONEOPTERIN ALDOLASE 1-RELATED"/>
    <property type="match status" value="1"/>
</dbReference>
<dbReference type="NCBIfam" id="TIGR00526">
    <property type="entry name" value="folB_dom"/>
    <property type="match status" value="1"/>
</dbReference>
<proteinExistence type="inferred from homology"/>
<comment type="pathway">
    <text evidence="3 8">Cofactor biosynthesis; tetrahydrofolate biosynthesis; 2-amino-4-hydroxy-6-hydroxymethyl-7,8-dihydropteridine diphosphate from 7,8-dihydroneopterin triphosphate: step 3/4.</text>
</comment>
<dbReference type="GO" id="GO:0004150">
    <property type="term" value="F:dihydroneopterin aldolase activity"/>
    <property type="evidence" value="ECO:0007669"/>
    <property type="project" value="UniProtKB-UniRule"/>
</dbReference>
<dbReference type="Proteomes" id="UP000478837">
    <property type="component" value="Unassembled WGS sequence"/>
</dbReference>
<comment type="function">
    <text evidence="8">Catalyzes the conversion of 7,8-dihydroneopterin to 6-hydroxymethyl-7,8-dihydropterin.</text>
</comment>
<comment type="catalytic activity">
    <reaction evidence="1">
        <text>7,8-dihydroneopterin = 7,8-dihydromonapterin</text>
        <dbReference type="Rhea" id="RHEA:45328"/>
        <dbReference type="ChEBI" id="CHEBI:17001"/>
        <dbReference type="ChEBI" id="CHEBI:71175"/>
        <dbReference type="EC" id="5.1.99.8"/>
    </reaction>
</comment>
<protein>
    <recommendedName>
        <fullName evidence="8">7,8-dihydroneopterin aldolase</fullName>
        <ecNumber evidence="8">4.1.2.25</ecNumber>
    </recommendedName>
</protein>
<dbReference type="NCBIfam" id="TIGR00525">
    <property type="entry name" value="folB"/>
    <property type="match status" value="1"/>
</dbReference>
<evidence type="ECO:0000256" key="1">
    <source>
        <dbReference type="ARBA" id="ARBA00000693"/>
    </source>
</evidence>
<accession>A0A6L9MVJ7</accession>
<evidence type="ECO:0000313" key="10">
    <source>
        <dbReference type="EMBL" id="NDW21841.1"/>
    </source>
</evidence>
<evidence type="ECO:0000313" key="11">
    <source>
        <dbReference type="Proteomes" id="UP000478837"/>
    </source>
</evidence>
<evidence type="ECO:0000256" key="6">
    <source>
        <dbReference type="ARBA" id="ARBA00023235"/>
    </source>
</evidence>
<evidence type="ECO:0000259" key="9">
    <source>
        <dbReference type="SMART" id="SM00905"/>
    </source>
</evidence>
<dbReference type="InterPro" id="IPR006157">
    <property type="entry name" value="FolB_dom"/>
</dbReference>
<evidence type="ECO:0000256" key="3">
    <source>
        <dbReference type="ARBA" id="ARBA00005013"/>
    </source>
</evidence>
<evidence type="ECO:0000256" key="5">
    <source>
        <dbReference type="ARBA" id="ARBA00022909"/>
    </source>
</evidence>
<dbReference type="Pfam" id="PF02152">
    <property type="entry name" value="FolB"/>
    <property type="match status" value="1"/>
</dbReference>
<comment type="similarity">
    <text evidence="4 8">Belongs to the DHNA family.</text>
</comment>
<dbReference type="UniPathway" id="UPA00077">
    <property type="reaction ID" value="UER00154"/>
</dbReference>
<comment type="catalytic activity">
    <reaction evidence="2 8">
        <text>7,8-dihydroneopterin = 6-hydroxymethyl-7,8-dihydropterin + glycolaldehyde</text>
        <dbReference type="Rhea" id="RHEA:10540"/>
        <dbReference type="ChEBI" id="CHEBI:17001"/>
        <dbReference type="ChEBI" id="CHEBI:17071"/>
        <dbReference type="ChEBI" id="CHEBI:44841"/>
        <dbReference type="EC" id="4.1.2.25"/>
    </reaction>
</comment>
<sequence>MGKIYIAGLTVETLIGVYDWERTQQTSLLLDVTLTADLNAAMHSDDVNDTIDYAKVAECIVEVGKRSEFELLEAFGNAVMSAVLETFNVAAITVKIVKPNILPNAQTVAVELSRERN</sequence>
<dbReference type="GO" id="GO:0046654">
    <property type="term" value="P:tetrahydrofolate biosynthetic process"/>
    <property type="evidence" value="ECO:0007669"/>
    <property type="project" value="UniProtKB-UniRule"/>
</dbReference>
<keyword evidence="11" id="KW-1185">Reference proteome</keyword>
<organism evidence="10 11">
    <name type="scientific">Alteromonas hispanica</name>
    <dbReference type="NCBI Taxonomy" id="315421"/>
    <lineage>
        <taxon>Bacteria</taxon>
        <taxon>Pseudomonadati</taxon>
        <taxon>Pseudomonadota</taxon>
        <taxon>Gammaproteobacteria</taxon>
        <taxon>Alteromonadales</taxon>
        <taxon>Alteromonadaceae</taxon>
        <taxon>Alteromonas/Salinimonas group</taxon>
        <taxon>Alteromonas</taxon>
    </lineage>
</organism>
<dbReference type="Gene3D" id="3.30.1130.10">
    <property type="match status" value="1"/>
</dbReference>
<dbReference type="AlphaFoldDB" id="A0A6L9MVJ7"/>
<dbReference type="InterPro" id="IPR006156">
    <property type="entry name" value="Dihydroneopterin_aldolase"/>
</dbReference>
<evidence type="ECO:0000256" key="2">
    <source>
        <dbReference type="ARBA" id="ARBA00001353"/>
    </source>
</evidence>
<dbReference type="SMART" id="SM00905">
    <property type="entry name" value="FolB"/>
    <property type="match status" value="1"/>
</dbReference>
<dbReference type="FunFam" id="3.30.1130.10:FF:000002">
    <property type="entry name" value="7,8-dihydroneopterin aldolase"/>
    <property type="match status" value="1"/>
</dbReference>
<gene>
    <name evidence="10" type="primary">folB</name>
    <name evidence="10" type="ORF">GTW09_09945</name>
</gene>
<comment type="caution">
    <text evidence="10">The sequence shown here is derived from an EMBL/GenBank/DDBJ whole genome shotgun (WGS) entry which is preliminary data.</text>
</comment>
<name>A0A6L9MVJ7_9ALTE</name>
<dbReference type="SUPFAM" id="SSF55620">
    <property type="entry name" value="Tetrahydrobiopterin biosynthesis enzymes-like"/>
    <property type="match status" value="1"/>
</dbReference>
<evidence type="ECO:0000256" key="8">
    <source>
        <dbReference type="RuleBase" id="RU362079"/>
    </source>
</evidence>
<dbReference type="InterPro" id="IPR043133">
    <property type="entry name" value="GTP-CH-I_C/QueF"/>
</dbReference>
<reference evidence="10 11" key="1">
    <citation type="submission" date="2020-01" db="EMBL/GenBank/DDBJ databases">
        <title>Genomes of bacteria type strains.</title>
        <authorList>
            <person name="Chen J."/>
            <person name="Zhu S."/>
            <person name="Yang J."/>
        </authorList>
    </citation>
    <scope>NUCLEOTIDE SEQUENCE [LARGE SCALE GENOMIC DNA]</scope>
    <source>
        <strain evidence="10 11">LMG 22958</strain>
    </source>
</reference>
<keyword evidence="7 8" id="KW-0456">Lyase</keyword>
<dbReference type="RefSeq" id="WP_163111757.1">
    <property type="nucleotide sequence ID" value="NZ_JAAAWP010000005.1"/>
</dbReference>
<dbReference type="EMBL" id="JAAAWP010000005">
    <property type="protein sequence ID" value="NDW21841.1"/>
    <property type="molecule type" value="Genomic_DNA"/>
</dbReference>
<dbReference type="GO" id="GO:0005737">
    <property type="term" value="C:cytoplasm"/>
    <property type="evidence" value="ECO:0007669"/>
    <property type="project" value="TreeGrafter"/>
</dbReference>
<dbReference type="EC" id="4.1.2.25" evidence="8"/>
<keyword evidence="5 8" id="KW-0289">Folate biosynthesis</keyword>